<evidence type="ECO:0000313" key="3">
    <source>
        <dbReference type="Proteomes" id="UP000092584"/>
    </source>
</evidence>
<accession>A0A1B8TSG5</accession>
<sequence length="224" mass="26403">MELTKEQIKFIDHRLDNEGIKYWDIRIEMLDHVVLDVESILKPENSAYEFKEIVQQSFEKLGWKENFNGGGFDTVYLEKLKYFNNKTQNEIRKVFIEEVKKTQTIIYTLLFFSYLFIVRNNSVIVNYTSILMIIVVAIFFIGFLLNLKRLKSAKFNALLLFTSLPLGIFNIFMFTPKTFFGYEKLASSYTALILSFTLPFLVIIIKLLYQEIKSAQKTYNNLIE</sequence>
<dbReference type="EMBL" id="LSFM01000023">
    <property type="protein sequence ID" value="OBY62489.1"/>
    <property type="molecule type" value="Genomic_DNA"/>
</dbReference>
<protein>
    <submittedName>
        <fullName evidence="2">Uncharacterized protein</fullName>
    </submittedName>
</protein>
<dbReference type="Proteomes" id="UP000092584">
    <property type="component" value="Unassembled WGS sequence"/>
</dbReference>
<feature type="transmembrane region" description="Helical" evidence="1">
    <location>
        <begin position="124"/>
        <end position="145"/>
    </location>
</feature>
<dbReference type="AlphaFoldDB" id="A0A1B8TSG5"/>
<name>A0A1B8TSG5_9FLAO</name>
<reference evidence="3" key="1">
    <citation type="submission" date="2016-02" db="EMBL/GenBank/DDBJ databases">
        <authorList>
            <person name="Shin S.-K."/>
            <person name="Yi H."/>
            <person name="Kim E."/>
        </authorList>
    </citation>
    <scope>NUCLEOTIDE SEQUENCE [LARGE SCALE GENOMIC DNA]</scope>
    <source>
        <strain evidence="3">LPB0003</strain>
    </source>
</reference>
<evidence type="ECO:0000313" key="2">
    <source>
        <dbReference type="EMBL" id="OBY62489.1"/>
    </source>
</evidence>
<keyword evidence="1" id="KW-1133">Transmembrane helix</keyword>
<dbReference type="STRING" id="1774273.LPB03_09990"/>
<proteinExistence type="predicted"/>
<feature type="transmembrane region" description="Helical" evidence="1">
    <location>
        <begin position="186"/>
        <end position="209"/>
    </location>
</feature>
<organism evidence="2 3">
    <name type="scientific">Polaribacter vadi</name>
    <dbReference type="NCBI Taxonomy" id="1774273"/>
    <lineage>
        <taxon>Bacteria</taxon>
        <taxon>Pseudomonadati</taxon>
        <taxon>Bacteroidota</taxon>
        <taxon>Flavobacteriia</taxon>
        <taxon>Flavobacteriales</taxon>
        <taxon>Flavobacteriaceae</taxon>
    </lineage>
</organism>
<keyword evidence="1" id="KW-0472">Membrane</keyword>
<feature type="transmembrane region" description="Helical" evidence="1">
    <location>
        <begin position="157"/>
        <end position="174"/>
    </location>
</feature>
<gene>
    <name evidence="2" type="ORF">LPB3_10000</name>
</gene>
<feature type="transmembrane region" description="Helical" evidence="1">
    <location>
        <begin position="102"/>
        <end position="118"/>
    </location>
</feature>
<keyword evidence="3" id="KW-1185">Reference proteome</keyword>
<keyword evidence="1" id="KW-0812">Transmembrane</keyword>
<dbReference type="RefSeq" id="WP_065319476.1">
    <property type="nucleotide sequence ID" value="NZ_CP017477.1"/>
</dbReference>
<dbReference type="KEGG" id="pob:LPB03_09990"/>
<comment type="caution">
    <text evidence="2">The sequence shown here is derived from an EMBL/GenBank/DDBJ whole genome shotgun (WGS) entry which is preliminary data.</text>
</comment>
<evidence type="ECO:0000256" key="1">
    <source>
        <dbReference type="SAM" id="Phobius"/>
    </source>
</evidence>